<evidence type="ECO:0000256" key="1">
    <source>
        <dbReference type="ARBA" id="ARBA00006974"/>
    </source>
</evidence>
<protein>
    <submittedName>
        <fullName evidence="2">Auxin-induced protein 6B</fullName>
    </submittedName>
</protein>
<dbReference type="InterPro" id="IPR003676">
    <property type="entry name" value="SAUR_fam"/>
</dbReference>
<evidence type="ECO:0000313" key="3">
    <source>
        <dbReference type="Proteomes" id="UP001237642"/>
    </source>
</evidence>
<comment type="caution">
    <text evidence="2">The sequence shown here is derived from an EMBL/GenBank/DDBJ whole genome shotgun (WGS) entry which is preliminary data.</text>
</comment>
<dbReference type="AlphaFoldDB" id="A0AAD8HNI9"/>
<dbReference type="EMBL" id="JAUIZM010000008">
    <property type="protein sequence ID" value="KAK1369447.1"/>
    <property type="molecule type" value="Genomic_DNA"/>
</dbReference>
<reference evidence="2" key="2">
    <citation type="submission" date="2023-05" db="EMBL/GenBank/DDBJ databases">
        <authorList>
            <person name="Schelkunov M.I."/>
        </authorList>
    </citation>
    <scope>NUCLEOTIDE SEQUENCE</scope>
    <source>
        <strain evidence="2">Hsosn_3</strain>
        <tissue evidence="2">Leaf</tissue>
    </source>
</reference>
<keyword evidence="3" id="KW-1185">Reference proteome</keyword>
<organism evidence="2 3">
    <name type="scientific">Heracleum sosnowskyi</name>
    <dbReference type="NCBI Taxonomy" id="360622"/>
    <lineage>
        <taxon>Eukaryota</taxon>
        <taxon>Viridiplantae</taxon>
        <taxon>Streptophyta</taxon>
        <taxon>Embryophyta</taxon>
        <taxon>Tracheophyta</taxon>
        <taxon>Spermatophyta</taxon>
        <taxon>Magnoliopsida</taxon>
        <taxon>eudicotyledons</taxon>
        <taxon>Gunneridae</taxon>
        <taxon>Pentapetalae</taxon>
        <taxon>asterids</taxon>
        <taxon>campanulids</taxon>
        <taxon>Apiales</taxon>
        <taxon>Apiaceae</taxon>
        <taxon>Apioideae</taxon>
        <taxon>apioid superclade</taxon>
        <taxon>Tordylieae</taxon>
        <taxon>Tordyliinae</taxon>
        <taxon>Heracleum</taxon>
    </lineage>
</organism>
<dbReference type="GO" id="GO:0009733">
    <property type="term" value="P:response to auxin"/>
    <property type="evidence" value="ECO:0007669"/>
    <property type="project" value="InterPro"/>
</dbReference>
<accession>A0AAD8HNI9</accession>
<gene>
    <name evidence="2" type="ORF">POM88_035539</name>
</gene>
<sequence>MGKCNQIRQIVRLRQMLRRWRNTSTSTSSPPRFVPSDVPAGHVAISVGSGHTRFIVPAPYLNHPLFRKLLAQAEEEYGFNNRGPLAVPCDESVFLEILRLVSRSESSNTNSARVDDFQICCHFGGIKKSKSFWGDQSRPLLLS</sequence>
<comment type="similarity">
    <text evidence="1">Belongs to the ARG7 family.</text>
</comment>
<dbReference type="PANTHER" id="PTHR31374">
    <property type="entry name" value="AUXIN-INDUCED PROTEIN-LIKE-RELATED"/>
    <property type="match status" value="1"/>
</dbReference>
<dbReference type="Pfam" id="PF02519">
    <property type="entry name" value="Auxin_inducible"/>
    <property type="match status" value="1"/>
</dbReference>
<proteinExistence type="inferred from homology"/>
<dbReference type="Proteomes" id="UP001237642">
    <property type="component" value="Unassembled WGS sequence"/>
</dbReference>
<evidence type="ECO:0000313" key="2">
    <source>
        <dbReference type="EMBL" id="KAK1369447.1"/>
    </source>
</evidence>
<name>A0AAD8HNI9_9APIA</name>
<dbReference type="PANTHER" id="PTHR31374:SF183">
    <property type="entry name" value="SAUR-LIKE AUXIN-RESPONSIVE PROTEIN FAMILY"/>
    <property type="match status" value="1"/>
</dbReference>
<reference evidence="2" key="1">
    <citation type="submission" date="2023-02" db="EMBL/GenBank/DDBJ databases">
        <title>Genome of toxic invasive species Heracleum sosnowskyi carries increased number of genes despite the absence of recent whole-genome duplications.</title>
        <authorList>
            <person name="Schelkunov M."/>
            <person name="Shtratnikova V."/>
            <person name="Makarenko M."/>
            <person name="Klepikova A."/>
            <person name="Omelchenko D."/>
            <person name="Novikova G."/>
            <person name="Obukhova E."/>
            <person name="Bogdanov V."/>
            <person name="Penin A."/>
            <person name="Logacheva M."/>
        </authorList>
    </citation>
    <scope>NUCLEOTIDE SEQUENCE</scope>
    <source>
        <strain evidence="2">Hsosn_3</strain>
        <tissue evidence="2">Leaf</tissue>
    </source>
</reference>